<dbReference type="FunFam" id="1.10.10.10:FF:000322">
    <property type="entry name" value="Probable disease resistance protein At1g63360"/>
    <property type="match status" value="1"/>
</dbReference>
<evidence type="ECO:0000256" key="2">
    <source>
        <dbReference type="ARBA" id="ARBA00008894"/>
    </source>
</evidence>
<keyword evidence="11" id="KW-0539">Nucleus</keyword>
<dbReference type="InterPro" id="IPR044974">
    <property type="entry name" value="Disease_R_plants"/>
</dbReference>
<keyword evidence="10" id="KW-0804">Transcription</keyword>
<evidence type="ECO:0000256" key="9">
    <source>
        <dbReference type="ARBA" id="ARBA00023125"/>
    </source>
</evidence>
<comment type="caution">
    <text evidence="13">The sequence shown here is derived from an EMBL/GenBank/DDBJ whole genome shotgun (WGS) entry which is preliminary data.</text>
</comment>
<evidence type="ECO:0000256" key="5">
    <source>
        <dbReference type="ARBA" id="ARBA00022741"/>
    </source>
</evidence>
<dbReference type="FunFam" id="3.40.50.300:FF:001091">
    <property type="entry name" value="Probable disease resistance protein At1g61300"/>
    <property type="match status" value="1"/>
</dbReference>
<organism evidence="13 14">
    <name type="scientific">Eragrostis curvula</name>
    <name type="common">weeping love grass</name>
    <dbReference type="NCBI Taxonomy" id="38414"/>
    <lineage>
        <taxon>Eukaryota</taxon>
        <taxon>Viridiplantae</taxon>
        <taxon>Streptophyta</taxon>
        <taxon>Embryophyta</taxon>
        <taxon>Tracheophyta</taxon>
        <taxon>Spermatophyta</taxon>
        <taxon>Magnoliopsida</taxon>
        <taxon>Liliopsida</taxon>
        <taxon>Poales</taxon>
        <taxon>Poaceae</taxon>
        <taxon>PACMAD clade</taxon>
        <taxon>Chloridoideae</taxon>
        <taxon>Eragrostideae</taxon>
        <taxon>Eragrostidinae</taxon>
        <taxon>Eragrostis</taxon>
    </lineage>
</organism>
<dbReference type="Gene3D" id="1.10.8.430">
    <property type="entry name" value="Helical domain of apoptotic protease-activating factors"/>
    <property type="match status" value="1"/>
</dbReference>
<feature type="domain" description="WRKY" evidence="12">
    <location>
        <begin position="794"/>
        <end position="862"/>
    </location>
</feature>
<sequence length="868" mass="98858">MDLVTGAMGNLVPKLLQLLGDEYNLQKSVRTQVRSLADELRSMHVALGKVSQAPHDRLDPQLKLWASEVREASYDMEDVIDTFFVRVDGGRQSVHADKGKVERLLEKMGNLFSLSKLKARRDIAGAIEDIKKQVDEIAKRRDRYKLDDLVANSTTVTSIDPRVLSLHTKVPDLVGINEPRDELITMLTMGDDHASNKKMKIVSIVGFGGLGKTNLAKVVYEKLTMDMNNCKAFVPVGQKPDLKKVLRDILLSLDKEDYMTKTNFIMSLDERQLISEIQDFLKEKRYFIVIDDIWEEPSWNVIRIALEDNNMGSKVIITTRYHNVAELANCTYQIKPLLPNTSKVLFYGRIFGSQDKCPESFSEISDKILKKCGGVPLAIITIASLLANKSDDITEWQEVCNSIGSGLSSSEDMYNNMTKILLLSYYDLSPHMKTCFIYLSIYPEDHKIRRDELIWKWICEGFIHAQKKDDDLFELGISYFNDLINRSLVQPVGSMGSVDGIDSCRVHDVIRDIICSLSKEENFITTSEDIEQVMSSKGRKLRRLYLNNTTWPKKDVSQVRSFSIFRPSIDSVPSFSCFDVLRVLDLQGCTLTDCQASMLCVGNLVHLRYLGLNGTGLKHVPRGIEKLHFLVVLKMSGSFVELPVSIFELKRLMCLEGVCCYPRPSNLLRNFASLKELWKLCIDNESRGALEELSKLTQLTKLGIQIKLQMDQRLSDAFINCLGNLPRLRSLWVEHDWCLKNNLIKWERWAPPPHLCSLSIIGDYSLRAVPEWWISPASLPRLTQLILSVVRPDQDIGAYADGYDWRKYGQKDVLSNRYPRGYFRCARRHDGGCQVTKTMQREDNDASVVCIRYLGKHNHDATPARESA</sequence>
<dbReference type="PANTHER" id="PTHR23155">
    <property type="entry name" value="DISEASE RESISTANCE PROTEIN RP"/>
    <property type="match status" value="1"/>
</dbReference>
<dbReference type="EMBL" id="RWGY01000007">
    <property type="protein sequence ID" value="TVU41034.1"/>
    <property type="molecule type" value="Genomic_DNA"/>
</dbReference>
<evidence type="ECO:0000256" key="11">
    <source>
        <dbReference type="ARBA" id="ARBA00023242"/>
    </source>
</evidence>
<dbReference type="SUPFAM" id="SSF118290">
    <property type="entry name" value="WRKY DNA-binding domain"/>
    <property type="match status" value="1"/>
</dbReference>
<dbReference type="InterPro" id="IPR036388">
    <property type="entry name" value="WH-like_DNA-bd_sf"/>
</dbReference>
<dbReference type="Gramene" id="TVU41034">
    <property type="protein sequence ID" value="TVU41034"/>
    <property type="gene ID" value="EJB05_14524"/>
</dbReference>
<keyword evidence="7" id="KW-0805">Transcription regulation</keyword>
<evidence type="ECO:0000259" key="12">
    <source>
        <dbReference type="PROSITE" id="PS50811"/>
    </source>
</evidence>
<evidence type="ECO:0000256" key="3">
    <source>
        <dbReference type="ARBA" id="ARBA00022614"/>
    </source>
</evidence>
<dbReference type="GO" id="GO:0043565">
    <property type="term" value="F:sequence-specific DNA binding"/>
    <property type="evidence" value="ECO:0007669"/>
    <property type="project" value="InterPro"/>
</dbReference>
<dbReference type="Gene3D" id="1.10.10.10">
    <property type="entry name" value="Winged helix-like DNA-binding domain superfamily/Winged helix DNA-binding domain"/>
    <property type="match status" value="1"/>
</dbReference>
<dbReference type="Gene3D" id="3.80.10.10">
    <property type="entry name" value="Ribonuclease Inhibitor"/>
    <property type="match status" value="1"/>
</dbReference>
<evidence type="ECO:0000313" key="14">
    <source>
        <dbReference type="Proteomes" id="UP000324897"/>
    </source>
</evidence>
<dbReference type="GO" id="GO:0009626">
    <property type="term" value="P:plant-type hypersensitive response"/>
    <property type="evidence" value="ECO:0007669"/>
    <property type="project" value="UniProtKB-ARBA"/>
</dbReference>
<evidence type="ECO:0000256" key="1">
    <source>
        <dbReference type="ARBA" id="ARBA00004123"/>
    </source>
</evidence>
<dbReference type="GO" id="GO:0042742">
    <property type="term" value="P:defense response to bacterium"/>
    <property type="evidence" value="ECO:0007669"/>
    <property type="project" value="UniProtKB-ARBA"/>
</dbReference>
<dbReference type="GO" id="GO:0002758">
    <property type="term" value="P:innate immune response-activating signaling pathway"/>
    <property type="evidence" value="ECO:0007669"/>
    <property type="project" value="UniProtKB-ARBA"/>
</dbReference>
<dbReference type="CDD" id="cd14798">
    <property type="entry name" value="RX-CC_like"/>
    <property type="match status" value="1"/>
</dbReference>
<evidence type="ECO:0000313" key="13">
    <source>
        <dbReference type="EMBL" id="TVU41034.1"/>
    </source>
</evidence>
<keyword evidence="6" id="KW-0611">Plant defense</keyword>
<keyword evidence="9" id="KW-0238">DNA-binding</keyword>
<evidence type="ECO:0000256" key="4">
    <source>
        <dbReference type="ARBA" id="ARBA00022737"/>
    </source>
</evidence>
<dbReference type="Pfam" id="PF00931">
    <property type="entry name" value="NB-ARC"/>
    <property type="match status" value="1"/>
</dbReference>
<dbReference type="Gene3D" id="2.20.25.80">
    <property type="entry name" value="WRKY domain"/>
    <property type="match status" value="1"/>
</dbReference>
<keyword evidence="5" id="KW-0547">Nucleotide-binding</keyword>
<dbReference type="Pfam" id="PF23598">
    <property type="entry name" value="LRR_14"/>
    <property type="match status" value="1"/>
</dbReference>
<dbReference type="InterPro" id="IPR041118">
    <property type="entry name" value="Rx_N"/>
</dbReference>
<proteinExistence type="inferred from homology"/>
<name>A0A5J9W0H4_9POAL</name>
<dbReference type="GO" id="GO:0003700">
    <property type="term" value="F:DNA-binding transcription factor activity"/>
    <property type="evidence" value="ECO:0007669"/>
    <property type="project" value="InterPro"/>
</dbReference>
<dbReference type="InterPro" id="IPR032675">
    <property type="entry name" value="LRR_dom_sf"/>
</dbReference>
<dbReference type="InterPro" id="IPR058922">
    <property type="entry name" value="WHD_DRP"/>
</dbReference>
<dbReference type="GO" id="GO:0005634">
    <property type="term" value="C:nucleus"/>
    <property type="evidence" value="ECO:0007669"/>
    <property type="project" value="UniProtKB-SubCell"/>
</dbReference>
<dbReference type="InterPro" id="IPR003657">
    <property type="entry name" value="WRKY_dom"/>
</dbReference>
<dbReference type="InterPro" id="IPR055414">
    <property type="entry name" value="LRR_R13L4/SHOC2-like"/>
</dbReference>
<dbReference type="Proteomes" id="UP000324897">
    <property type="component" value="Chromosome 4"/>
</dbReference>
<protein>
    <recommendedName>
        <fullName evidence="12">WRKY domain-containing protein</fullName>
    </recommendedName>
</protein>
<accession>A0A5J9W0H4</accession>
<keyword evidence="3" id="KW-0433">Leucine-rich repeat</keyword>
<dbReference type="InterPro" id="IPR036576">
    <property type="entry name" value="WRKY_dom_sf"/>
</dbReference>
<dbReference type="OrthoDB" id="682957at2759"/>
<dbReference type="GO" id="GO:0043531">
    <property type="term" value="F:ADP binding"/>
    <property type="evidence" value="ECO:0007669"/>
    <property type="project" value="InterPro"/>
</dbReference>
<dbReference type="Pfam" id="PF18052">
    <property type="entry name" value="Rx_N"/>
    <property type="match status" value="1"/>
</dbReference>
<evidence type="ECO:0000256" key="6">
    <source>
        <dbReference type="ARBA" id="ARBA00022821"/>
    </source>
</evidence>
<dbReference type="InterPro" id="IPR002182">
    <property type="entry name" value="NB-ARC"/>
</dbReference>
<dbReference type="SUPFAM" id="SSF52540">
    <property type="entry name" value="P-loop containing nucleoside triphosphate hydrolases"/>
    <property type="match status" value="1"/>
</dbReference>
<dbReference type="AlphaFoldDB" id="A0A5J9W0H4"/>
<evidence type="ECO:0000256" key="10">
    <source>
        <dbReference type="ARBA" id="ARBA00023163"/>
    </source>
</evidence>
<dbReference type="SUPFAM" id="SSF52058">
    <property type="entry name" value="L domain-like"/>
    <property type="match status" value="1"/>
</dbReference>
<dbReference type="PANTHER" id="PTHR23155:SF1201">
    <property type="entry name" value="OS02G0301800 PROTEIN"/>
    <property type="match status" value="1"/>
</dbReference>
<dbReference type="Gene3D" id="3.40.50.300">
    <property type="entry name" value="P-loop containing nucleotide triphosphate hydrolases"/>
    <property type="match status" value="1"/>
</dbReference>
<gene>
    <name evidence="13" type="ORF">EJB05_14524</name>
</gene>
<dbReference type="PROSITE" id="PS50811">
    <property type="entry name" value="WRKY"/>
    <property type="match status" value="1"/>
</dbReference>
<comment type="similarity">
    <text evidence="2">Belongs to the disease resistance NB-LRR family.</text>
</comment>
<keyword evidence="8" id="KW-0175">Coiled coil</keyword>
<dbReference type="Pfam" id="PF03106">
    <property type="entry name" value="WRKY"/>
    <property type="match status" value="1"/>
</dbReference>
<dbReference type="InterPro" id="IPR038005">
    <property type="entry name" value="RX-like_CC"/>
</dbReference>
<dbReference type="Gene3D" id="1.20.5.4130">
    <property type="match status" value="1"/>
</dbReference>
<keyword evidence="4" id="KW-0677">Repeat</keyword>
<evidence type="ECO:0000256" key="8">
    <source>
        <dbReference type="ARBA" id="ARBA00023054"/>
    </source>
</evidence>
<comment type="subcellular location">
    <subcellularLocation>
        <location evidence="1">Nucleus</location>
    </subcellularLocation>
</comment>
<reference evidence="13 14" key="1">
    <citation type="journal article" date="2019" name="Sci. Rep.">
        <title>A high-quality genome of Eragrostis curvula grass provides insights into Poaceae evolution and supports new strategies to enhance forage quality.</title>
        <authorList>
            <person name="Carballo J."/>
            <person name="Santos B.A.C.M."/>
            <person name="Zappacosta D."/>
            <person name="Garbus I."/>
            <person name="Selva J.P."/>
            <person name="Gallo C.A."/>
            <person name="Diaz A."/>
            <person name="Albertini E."/>
            <person name="Caccamo M."/>
            <person name="Echenique V."/>
        </authorList>
    </citation>
    <scope>NUCLEOTIDE SEQUENCE [LARGE SCALE GENOMIC DNA]</scope>
    <source>
        <strain evidence="14">cv. Victoria</strain>
        <tissue evidence="13">Leaf</tissue>
    </source>
</reference>
<dbReference type="Pfam" id="PF23559">
    <property type="entry name" value="WHD_DRP"/>
    <property type="match status" value="1"/>
</dbReference>
<dbReference type="InterPro" id="IPR042197">
    <property type="entry name" value="Apaf_helical"/>
</dbReference>
<evidence type="ECO:0000256" key="7">
    <source>
        <dbReference type="ARBA" id="ARBA00023015"/>
    </source>
</evidence>
<dbReference type="PRINTS" id="PR00364">
    <property type="entry name" value="DISEASERSIST"/>
</dbReference>
<dbReference type="SMART" id="SM00774">
    <property type="entry name" value="WRKY"/>
    <property type="match status" value="1"/>
</dbReference>
<dbReference type="InterPro" id="IPR027417">
    <property type="entry name" value="P-loop_NTPase"/>
</dbReference>
<keyword evidence="14" id="KW-1185">Reference proteome</keyword>